<dbReference type="CDD" id="cd02201">
    <property type="entry name" value="FtsZ_type1"/>
    <property type="match status" value="1"/>
</dbReference>
<dbReference type="InterPro" id="IPR024757">
    <property type="entry name" value="FtsZ_C"/>
</dbReference>
<evidence type="ECO:0000256" key="6">
    <source>
        <dbReference type="SAM" id="MobiDB-lite"/>
    </source>
</evidence>
<keyword evidence="4" id="KW-0717">Septation</keyword>
<dbReference type="PANTHER" id="PTHR30314:SF3">
    <property type="entry name" value="MITOCHONDRIAL DIVISION PROTEIN FSZA"/>
    <property type="match status" value="1"/>
</dbReference>
<dbReference type="InterPro" id="IPR018316">
    <property type="entry name" value="Tubulin/FtsZ_2-layer-sand-dom"/>
</dbReference>
<dbReference type="InterPro" id="IPR000158">
    <property type="entry name" value="Cell_div_FtsZ"/>
</dbReference>
<feature type="binding site" evidence="4">
    <location>
        <begin position="18"/>
        <end position="22"/>
    </location>
    <ligand>
        <name>GTP</name>
        <dbReference type="ChEBI" id="CHEBI:37565"/>
    </ligand>
</feature>
<keyword evidence="4" id="KW-0963">Cytoplasm</keyword>
<sequence length="383" mass="41204">MSKSSSVLTKIKVVGIGGAGGNIVNRMMEGDRIRGVEFIAINTDAQDLDCVSAHKKVYIGRALTRGLGAGMNPEIGRQAVEENRSEIGEILKDADIIFLTAGFGGGTGTGGLPIIADIAREKGILTIAIVTKPFTFEGGQRMNIAQEGLANLKDKVDALVIVPNDRIFSLIDKETPILKAFGYVDDILKNGVKAIADLINMPGIINVDFADIKTIIEDAGPALIGMGLASGQERGIKAVSLAINSPLLEISIDGAKGVLFSIAGGRDLKMSEVHDIAKAISANLDSNSRVIFGAYHDHSLRDKQIKVTVIATGFNGIFSQRFNMPTLFMEKQTLEGEIPVPEESGKKEKKSEAVEEKEIKAPSQLETPEPWEIPAFLRRKKRK</sequence>
<dbReference type="SMART" id="SM00864">
    <property type="entry name" value="Tubulin"/>
    <property type="match status" value="1"/>
</dbReference>
<dbReference type="Pfam" id="PF12327">
    <property type="entry name" value="FtsZ_C"/>
    <property type="match status" value="1"/>
</dbReference>
<evidence type="ECO:0000259" key="8">
    <source>
        <dbReference type="SMART" id="SM00865"/>
    </source>
</evidence>
<dbReference type="SUPFAM" id="SSF55307">
    <property type="entry name" value="Tubulin C-terminal domain-like"/>
    <property type="match status" value="1"/>
</dbReference>
<reference evidence="9 10" key="1">
    <citation type="submission" date="2017-09" db="EMBL/GenBank/DDBJ databases">
        <title>Depth-based differentiation of microbial function through sediment-hosted aquifers and enrichment of novel symbionts in the deep terrestrial subsurface.</title>
        <authorList>
            <person name="Probst A.J."/>
            <person name="Ladd B."/>
            <person name="Jarett J.K."/>
            <person name="Geller-Mcgrath D.E."/>
            <person name="Sieber C.M."/>
            <person name="Emerson J.B."/>
            <person name="Anantharaman K."/>
            <person name="Thomas B.C."/>
            <person name="Malmstrom R."/>
            <person name="Stieglmeier M."/>
            <person name="Klingl A."/>
            <person name="Woyke T."/>
            <person name="Ryan C.M."/>
            <person name="Banfield J.F."/>
        </authorList>
    </citation>
    <scope>NUCLEOTIDE SEQUENCE [LARGE SCALE GENOMIC DNA]</scope>
    <source>
        <strain evidence="9">CG11_big_fil_rev_8_21_14_0_20_38_23</strain>
    </source>
</reference>
<dbReference type="GO" id="GO:0051258">
    <property type="term" value="P:protein polymerization"/>
    <property type="evidence" value="ECO:0007669"/>
    <property type="project" value="UniProtKB-UniRule"/>
</dbReference>
<feature type="binding site" evidence="4">
    <location>
        <position position="185"/>
    </location>
    <ligand>
        <name>GTP</name>
        <dbReference type="ChEBI" id="CHEBI:37565"/>
    </ligand>
</feature>
<comment type="similarity">
    <text evidence="1 4">Belongs to the FtsZ family.</text>
</comment>
<accession>A0A2H0NEH4</accession>
<evidence type="ECO:0000256" key="4">
    <source>
        <dbReference type="HAMAP-Rule" id="MF_00909"/>
    </source>
</evidence>
<keyword evidence="2 4" id="KW-0547">Nucleotide-binding</keyword>
<feature type="domain" description="Tubulin/FtsZ 2-layer sandwich" evidence="8">
    <location>
        <begin position="205"/>
        <end position="323"/>
    </location>
</feature>
<dbReference type="GO" id="GO:0003924">
    <property type="term" value="F:GTPase activity"/>
    <property type="evidence" value="ECO:0007669"/>
    <property type="project" value="UniProtKB-UniRule"/>
</dbReference>
<evidence type="ECO:0000256" key="3">
    <source>
        <dbReference type="ARBA" id="ARBA00023134"/>
    </source>
</evidence>
<feature type="domain" description="Tubulin/FtsZ GTPase" evidence="7">
    <location>
        <begin position="10"/>
        <end position="203"/>
    </location>
</feature>
<feature type="compositionally biased region" description="Basic and acidic residues" evidence="6">
    <location>
        <begin position="343"/>
        <end position="360"/>
    </location>
</feature>
<evidence type="ECO:0000313" key="10">
    <source>
        <dbReference type="Proteomes" id="UP000228867"/>
    </source>
</evidence>
<keyword evidence="4 9" id="KW-0132">Cell division</keyword>
<dbReference type="Gene3D" id="3.40.50.1440">
    <property type="entry name" value="Tubulin/FtsZ, GTPase domain"/>
    <property type="match status" value="1"/>
</dbReference>
<dbReference type="SMART" id="SM00865">
    <property type="entry name" value="Tubulin_C"/>
    <property type="match status" value="1"/>
</dbReference>
<comment type="function">
    <text evidence="4">Essential cell division protein that forms a contractile ring structure (Z ring) at the future cell division site. The regulation of the ring assembly controls the timing and the location of cell division. One of the functions of the FtsZ ring is to recruit other cell division proteins to the septum to produce a new cell wall between the dividing cells. Binds GTP and shows GTPase activity.</text>
</comment>
<dbReference type="Pfam" id="PF00091">
    <property type="entry name" value="Tubulin"/>
    <property type="match status" value="1"/>
</dbReference>
<comment type="caution">
    <text evidence="9">The sequence shown here is derived from an EMBL/GenBank/DDBJ whole genome shotgun (WGS) entry which is preliminary data.</text>
</comment>
<evidence type="ECO:0000259" key="7">
    <source>
        <dbReference type="SMART" id="SM00864"/>
    </source>
</evidence>
<gene>
    <name evidence="4" type="primary">ftsZ</name>
    <name evidence="9" type="ORF">COV54_01575</name>
</gene>
<dbReference type="InterPro" id="IPR045061">
    <property type="entry name" value="FtsZ/CetZ"/>
</dbReference>
<dbReference type="EMBL" id="PCWR01000037">
    <property type="protein sequence ID" value="PIR07289.1"/>
    <property type="molecule type" value="Genomic_DNA"/>
</dbReference>
<dbReference type="InterPro" id="IPR037103">
    <property type="entry name" value="Tubulin/FtsZ-like_C"/>
</dbReference>
<protein>
    <recommendedName>
        <fullName evidence="4 5">Cell division protein FtsZ</fullName>
    </recommendedName>
</protein>
<evidence type="ECO:0000313" key="9">
    <source>
        <dbReference type="EMBL" id="PIR07289.1"/>
    </source>
</evidence>
<dbReference type="GO" id="GO:0005737">
    <property type="term" value="C:cytoplasm"/>
    <property type="evidence" value="ECO:0007669"/>
    <property type="project" value="UniProtKB-SubCell"/>
</dbReference>
<dbReference type="HAMAP" id="MF_00909">
    <property type="entry name" value="FtsZ"/>
    <property type="match status" value="1"/>
</dbReference>
<dbReference type="Proteomes" id="UP000228867">
    <property type="component" value="Unassembled WGS sequence"/>
</dbReference>
<dbReference type="AlphaFoldDB" id="A0A2H0NEH4"/>
<dbReference type="GO" id="GO:0032153">
    <property type="term" value="C:cell division site"/>
    <property type="evidence" value="ECO:0007669"/>
    <property type="project" value="UniProtKB-UniRule"/>
</dbReference>
<feature type="region of interest" description="Disordered" evidence="6">
    <location>
        <begin position="335"/>
        <end position="383"/>
    </location>
</feature>
<dbReference type="InterPro" id="IPR003008">
    <property type="entry name" value="Tubulin_FtsZ_GTPase"/>
</dbReference>
<dbReference type="Gene3D" id="3.30.1330.20">
    <property type="entry name" value="Tubulin/FtsZ, C-terminal domain"/>
    <property type="match status" value="1"/>
</dbReference>
<dbReference type="PANTHER" id="PTHR30314">
    <property type="entry name" value="CELL DIVISION PROTEIN FTSZ-RELATED"/>
    <property type="match status" value="1"/>
</dbReference>
<keyword evidence="4" id="KW-0131">Cell cycle</keyword>
<dbReference type="GO" id="GO:0005525">
    <property type="term" value="F:GTP binding"/>
    <property type="evidence" value="ECO:0007669"/>
    <property type="project" value="UniProtKB-UniRule"/>
</dbReference>
<feature type="binding site" evidence="4">
    <location>
        <begin position="106"/>
        <end position="108"/>
    </location>
    <ligand>
        <name>GTP</name>
        <dbReference type="ChEBI" id="CHEBI:37565"/>
    </ligand>
</feature>
<keyword evidence="3 4" id="KW-0342">GTP-binding</keyword>
<comment type="subunit">
    <text evidence="4">Homodimer. Polymerizes to form a dynamic ring structure in a strictly GTP-dependent manner. Interacts directly with several other division proteins.</text>
</comment>
<dbReference type="GO" id="GO:0000917">
    <property type="term" value="P:division septum assembly"/>
    <property type="evidence" value="ECO:0007669"/>
    <property type="project" value="UniProtKB-KW"/>
</dbReference>
<proteinExistence type="inferred from homology"/>
<evidence type="ECO:0000256" key="2">
    <source>
        <dbReference type="ARBA" id="ARBA00022741"/>
    </source>
</evidence>
<dbReference type="FunFam" id="3.40.50.1440:FF:000001">
    <property type="entry name" value="Cell division protein FtsZ"/>
    <property type="match status" value="1"/>
</dbReference>
<feature type="binding site" evidence="4">
    <location>
        <position position="137"/>
    </location>
    <ligand>
        <name>GTP</name>
        <dbReference type="ChEBI" id="CHEBI:37565"/>
    </ligand>
</feature>
<feature type="binding site" evidence="4">
    <location>
        <position position="141"/>
    </location>
    <ligand>
        <name>GTP</name>
        <dbReference type="ChEBI" id="CHEBI:37565"/>
    </ligand>
</feature>
<evidence type="ECO:0000256" key="1">
    <source>
        <dbReference type="ARBA" id="ARBA00009690"/>
    </source>
</evidence>
<name>A0A2H0NEH4_9BACT</name>
<evidence type="ECO:0000256" key="5">
    <source>
        <dbReference type="NCBIfam" id="TIGR00065"/>
    </source>
</evidence>
<dbReference type="InterPro" id="IPR008280">
    <property type="entry name" value="Tub_FtsZ_C"/>
</dbReference>
<dbReference type="PRINTS" id="PR00423">
    <property type="entry name" value="CELLDVISFTSZ"/>
</dbReference>
<comment type="subcellular location">
    <subcellularLocation>
        <location evidence="4">Cytoplasm</location>
    </subcellularLocation>
    <text evidence="4">Assembles at midcell at the inner surface of the cytoplasmic membrane.</text>
</comment>
<dbReference type="GO" id="GO:0043093">
    <property type="term" value="P:FtsZ-dependent cytokinesis"/>
    <property type="evidence" value="ECO:0007669"/>
    <property type="project" value="UniProtKB-UniRule"/>
</dbReference>
<dbReference type="NCBIfam" id="TIGR00065">
    <property type="entry name" value="ftsZ"/>
    <property type="match status" value="1"/>
</dbReference>
<organism evidence="9 10">
    <name type="scientific">Candidatus Jorgensenbacteria bacterium CG11_big_fil_rev_8_21_14_0_20_38_23</name>
    <dbReference type="NCBI Taxonomy" id="1974594"/>
    <lineage>
        <taxon>Bacteria</taxon>
        <taxon>Candidatus Joergenseniibacteriota</taxon>
    </lineage>
</organism>
<dbReference type="SUPFAM" id="SSF52490">
    <property type="entry name" value="Tubulin nucleotide-binding domain-like"/>
    <property type="match status" value="1"/>
</dbReference>
<dbReference type="InterPro" id="IPR036525">
    <property type="entry name" value="Tubulin/FtsZ_GTPase_sf"/>
</dbReference>